<reference evidence="3 4" key="1">
    <citation type="submission" date="2019-01" db="EMBL/GenBank/DDBJ databases">
        <title>Lacibacter sp. strain TTM-7.</title>
        <authorList>
            <person name="Chen W.-M."/>
        </authorList>
    </citation>
    <scope>NUCLEOTIDE SEQUENCE [LARGE SCALE GENOMIC DNA]</scope>
    <source>
        <strain evidence="3 4">TTM-7</strain>
    </source>
</reference>
<dbReference type="EMBL" id="SDHW01000003">
    <property type="protein sequence ID" value="RXK59695.1"/>
    <property type="molecule type" value="Genomic_DNA"/>
</dbReference>
<dbReference type="Proteomes" id="UP000290204">
    <property type="component" value="Unassembled WGS sequence"/>
</dbReference>
<dbReference type="OrthoDB" id="9802489at2"/>
<accession>A0A4Q1CHW7</accession>
<evidence type="ECO:0000256" key="1">
    <source>
        <dbReference type="SAM" id="SignalP"/>
    </source>
</evidence>
<dbReference type="AlphaFoldDB" id="A0A4Q1CHW7"/>
<proteinExistence type="predicted"/>
<keyword evidence="1" id="KW-0732">Signal</keyword>
<evidence type="ECO:0000313" key="3">
    <source>
        <dbReference type="EMBL" id="RXK59695.1"/>
    </source>
</evidence>
<dbReference type="InterPro" id="IPR027843">
    <property type="entry name" value="DUF4440"/>
</dbReference>
<sequence length="157" mass="18065">MCSIKTITNTHMKQFLFLLLLFVTTVATAQKTKEESATEKFVLKLHETKFRWMINKKLDSLSTILDERVQYVHSNGWMETKKEIIDDLRSGKLVMNNVTVTEASARVYKGFVIVNGKGVFNVVLEGKKVDINLLYTEVYAKRQNGWLLVSRHANKLP</sequence>
<dbReference type="InterPro" id="IPR032710">
    <property type="entry name" value="NTF2-like_dom_sf"/>
</dbReference>
<gene>
    <name evidence="3" type="ORF">ESA94_11555</name>
</gene>
<dbReference type="Gene3D" id="3.10.450.50">
    <property type="match status" value="1"/>
</dbReference>
<evidence type="ECO:0000313" key="4">
    <source>
        <dbReference type="Proteomes" id="UP000290204"/>
    </source>
</evidence>
<comment type="caution">
    <text evidence="3">The sequence shown here is derived from an EMBL/GenBank/DDBJ whole genome shotgun (WGS) entry which is preliminary data.</text>
</comment>
<protein>
    <submittedName>
        <fullName evidence="3">Nuclear transport factor 2 family protein</fullName>
    </submittedName>
</protein>
<feature type="domain" description="DUF4440" evidence="2">
    <location>
        <begin position="42"/>
        <end position="148"/>
    </location>
</feature>
<name>A0A4Q1CHW7_9BACT</name>
<dbReference type="Pfam" id="PF14534">
    <property type="entry name" value="DUF4440"/>
    <property type="match status" value="1"/>
</dbReference>
<keyword evidence="4" id="KW-1185">Reference proteome</keyword>
<feature type="signal peptide" evidence="1">
    <location>
        <begin position="1"/>
        <end position="29"/>
    </location>
</feature>
<dbReference type="SUPFAM" id="SSF54427">
    <property type="entry name" value="NTF2-like"/>
    <property type="match status" value="1"/>
</dbReference>
<organism evidence="3 4">
    <name type="scientific">Lacibacter luteus</name>
    <dbReference type="NCBI Taxonomy" id="2508719"/>
    <lineage>
        <taxon>Bacteria</taxon>
        <taxon>Pseudomonadati</taxon>
        <taxon>Bacteroidota</taxon>
        <taxon>Chitinophagia</taxon>
        <taxon>Chitinophagales</taxon>
        <taxon>Chitinophagaceae</taxon>
        <taxon>Lacibacter</taxon>
    </lineage>
</organism>
<feature type="chain" id="PRO_5020491403" evidence="1">
    <location>
        <begin position="30"/>
        <end position="157"/>
    </location>
</feature>
<evidence type="ECO:0000259" key="2">
    <source>
        <dbReference type="Pfam" id="PF14534"/>
    </source>
</evidence>